<dbReference type="EMBL" id="CADCVW010000073">
    <property type="protein sequence ID" value="CAA9507964.1"/>
    <property type="molecule type" value="Genomic_DNA"/>
</dbReference>
<proteinExistence type="predicted"/>
<name>A0A6J4SXX3_9SPHN</name>
<gene>
    <name evidence="1" type="ORF">AVDCRST_MAG39-1819</name>
</gene>
<organism evidence="1">
    <name type="scientific">uncultured Sphingomonadaceae bacterium</name>
    <dbReference type="NCBI Taxonomy" id="169976"/>
    <lineage>
        <taxon>Bacteria</taxon>
        <taxon>Pseudomonadati</taxon>
        <taxon>Pseudomonadota</taxon>
        <taxon>Alphaproteobacteria</taxon>
        <taxon>Sphingomonadales</taxon>
        <taxon>Sphingomonadaceae</taxon>
        <taxon>environmental samples</taxon>
    </lineage>
</organism>
<reference evidence="1" key="1">
    <citation type="submission" date="2020-02" db="EMBL/GenBank/DDBJ databases">
        <authorList>
            <person name="Meier V. D."/>
        </authorList>
    </citation>
    <scope>NUCLEOTIDE SEQUENCE</scope>
    <source>
        <strain evidence="1">AVDCRST_MAG39</strain>
    </source>
</reference>
<evidence type="ECO:0000313" key="1">
    <source>
        <dbReference type="EMBL" id="CAA9507964.1"/>
    </source>
</evidence>
<accession>A0A6J4SXX3</accession>
<protein>
    <submittedName>
        <fullName evidence="1">Uncharacterized protein</fullName>
    </submittedName>
</protein>
<dbReference type="AlphaFoldDB" id="A0A6J4SXX3"/>
<sequence>MSVVLYLIAATQERAGRRVLEPSERPGATMPERAIALAPGGGERGAFEDLRTNGSLVPTGTGRWWLDAAAALTR</sequence>